<keyword evidence="3" id="KW-1185">Reference proteome</keyword>
<reference evidence="3" key="1">
    <citation type="submission" date="2015-11" db="EMBL/GenBank/DDBJ databases">
        <authorList>
            <person name="Blom J."/>
        </authorList>
    </citation>
    <scope>NUCLEOTIDE SEQUENCE [LARGE SCALE GENOMIC DNA]</scope>
</reference>
<sequence length="106" mass="12109">MQNITPLLARKEDREPEDPVWSFPGGVIGFVSYWCALALPFLIYGSNTLFFFLYTWPFFLALLPVSVLIGIALSLMLRGRLLWTLLSTAVVVVCLFWLLFTFLSGW</sequence>
<feature type="transmembrane region" description="Helical" evidence="1">
    <location>
        <begin position="20"/>
        <end position="43"/>
    </location>
</feature>
<keyword evidence="1" id="KW-1133">Transmembrane helix</keyword>
<dbReference type="EMBL" id="LN907827">
    <property type="protein sequence ID" value="CUU25038.1"/>
    <property type="molecule type" value="Genomic_DNA"/>
</dbReference>
<dbReference type="Proteomes" id="UP000059419">
    <property type="component" value="Chromosome 1"/>
</dbReference>
<keyword evidence="1" id="KW-0812">Transmembrane</keyword>
<dbReference type="RefSeq" id="WP_067433208.1">
    <property type="nucleotide sequence ID" value="NZ_CP072598.1"/>
</dbReference>
<proteinExistence type="predicted"/>
<evidence type="ECO:0000313" key="3">
    <source>
        <dbReference type="Proteomes" id="UP000059419"/>
    </source>
</evidence>
<dbReference type="InterPro" id="IPR022721">
    <property type="entry name" value="DUF3561"/>
</dbReference>
<name>A0A0U5L3J9_9GAMM</name>
<evidence type="ECO:0000256" key="1">
    <source>
        <dbReference type="SAM" id="Phobius"/>
    </source>
</evidence>
<dbReference type="STRING" id="1619313.EM595_2807"/>
<gene>
    <name evidence="2" type="ORF">EM595_2807</name>
</gene>
<keyword evidence="1" id="KW-0472">Membrane</keyword>
<organism evidence="2 3">
    <name type="scientific">Duffyella gerundensis</name>
    <dbReference type="NCBI Taxonomy" id="1619313"/>
    <lineage>
        <taxon>Bacteria</taxon>
        <taxon>Pseudomonadati</taxon>
        <taxon>Pseudomonadota</taxon>
        <taxon>Gammaproteobacteria</taxon>
        <taxon>Enterobacterales</taxon>
        <taxon>Erwiniaceae</taxon>
        <taxon>Duffyella</taxon>
    </lineage>
</organism>
<dbReference type="KEGG" id="ege:EM595_2807"/>
<dbReference type="NCBIfam" id="NF008001">
    <property type="entry name" value="PRK10726.1"/>
    <property type="match status" value="1"/>
</dbReference>
<dbReference type="OrthoDB" id="6414990at2"/>
<dbReference type="Pfam" id="PF12084">
    <property type="entry name" value="DUF3561"/>
    <property type="match status" value="1"/>
</dbReference>
<dbReference type="AlphaFoldDB" id="A0A0U5L3J9"/>
<protein>
    <submittedName>
        <fullName evidence="2">Putative membrane protein</fullName>
    </submittedName>
</protein>
<evidence type="ECO:0000313" key="2">
    <source>
        <dbReference type="EMBL" id="CUU25038.1"/>
    </source>
</evidence>
<accession>A0A0U5L3J9</accession>
<dbReference type="GeneID" id="84612219"/>
<feature type="transmembrane region" description="Helical" evidence="1">
    <location>
        <begin position="82"/>
        <end position="103"/>
    </location>
</feature>
<feature type="transmembrane region" description="Helical" evidence="1">
    <location>
        <begin position="49"/>
        <end position="75"/>
    </location>
</feature>
<dbReference type="PATRIC" id="fig|1619313.3.peg.2914"/>